<feature type="transmembrane region" description="Helical" evidence="2">
    <location>
        <begin position="252"/>
        <end position="274"/>
    </location>
</feature>
<evidence type="ECO:0000313" key="5">
    <source>
        <dbReference type="EnsemblProtists" id="EKX49994"/>
    </source>
</evidence>
<dbReference type="HOGENOM" id="CLU_324263_0_0_1"/>
<feature type="transmembrane region" description="Helical" evidence="2">
    <location>
        <begin position="79"/>
        <end position="99"/>
    </location>
</feature>
<evidence type="ECO:0000259" key="3">
    <source>
        <dbReference type="Pfam" id="PF06985"/>
    </source>
</evidence>
<feature type="transmembrane region" description="Helical" evidence="2">
    <location>
        <begin position="587"/>
        <end position="604"/>
    </location>
</feature>
<reference evidence="5" key="3">
    <citation type="submission" date="2015-06" db="UniProtKB">
        <authorList>
            <consortium name="EnsemblProtists"/>
        </authorList>
    </citation>
    <scope>IDENTIFICATION</scope>
</reference>
<dbReference type="KEGG" id="gtt:GUITHDRAFT_135671"/>
<dbReference type="RefSeq" id="XP_005836974.1">
    <property type="nucleotide sequence ID" value="XM_005836917.1"/>
</dbReference>
<dbReference type="GeneID" id="17306718"/>
<dbReference type="EnsemblProtists" id="EKX49994">
    <property type="protein sequence ID" value="EKX49994"/>
    <property type="gene ID" value="GUITHDRAFT_135671"/>
</dbReference>
<evidence type="ECO:0000313" key="6">
    <source>
        <dbReference type="Proteomes" id="UP000011087"/>
    </source>
</evidence>
<feature type="compositionally biased region" description="Basic and acidic residues" evidence="1">
    <location>
        <begin position="452"/>
        <end position="470"/>
    </location>
</feature>
<organism evidence="4">
    <name type="scientific">Guillardia theta (strain CCMP2712)</name>
    <name type="common">Cryptophyte</name>
    <dbReference type="NCBI Taxonomy" id="905079"/>
    <lineage>
        <taxon>Eukaryota</taxon>
        <taxon>Cryptophyceae</taxon>
        <taxon>Pyrenomonadales</taxon>
        <taxon>Geminigeraceae</taxon>
        <taxon>Guillardia</taxon>
    </lineage>
</organism>
<keyword evidence="6" id="KW-1185">Reference proteome</keyword>
<feature type="region of interest" description="Disordered" evidence="1">
    <location>
        <begin position="448"/>
        <end position="471"/>
    </location>
</feature>
<feature type="transmembrane region" description="Helical" evidence="2">
    <location>
        <begin position="372"/>
        <end position="393"/>
    </location>
</feature>
<dbReference type="PaxDb" id="55529-EKX49994"/>
<gene>
    <name evidence="4" type="ORF">GUITHDRAFT_135671</name>
</gene>
<feature type="transmembrane region" description="Helical" evidence="2">
    <location>
        <begin position="286"/>
        <end position="309"/>
    </location>
</feature>
<dbReference type="InterPro" id="IPR010730">
    <property type="entry name" value="HET"/>
</dbReference>
<dbReference type="EMBL" id="JH992980">
    <property type="protein sequence ID" value="EKX49994.1"/>
    <property type="molecule type" value="Genomic_DNA"/>
</dbReference>
<evidence type="ECO:0000256" key="2">
    <source>
        <dbReference type="SAM" id="Phobius"/>
    </source>
</evidence>
<reference evidence="6" key="2">
    <citation type="submission" date="2012-11" db="EMBL/GenBank/DDBJ databases">
        <authorList>
            <person name="Kuo A."/>
            <person name="Curtis B.A."/>
            <person name="Tanifuji G."/>
            <person name="Burki F."/>
            <person name="Gruber A."/>
            <person name="Irimia M."/>
            <person name="Maruyama S."/>
            <person name="Arias M.C."/>
            <person name="Ball S.G."/>
            <person name="Gile G.H."/>
            <person name="Hirakawa Y."/>
            <person name="Hopkins J.F."/>
            <person name="Rensing S.A."/>
            <person name="Schmutz J."/>
            <person name="Symeonidi A."/>
            <person name="Elias M."/>
            <person name="Eveleigh R.J."/>
            <person name="Herman E.K."/>
            <person name="Klute M.J."/>
            <person name="Nakayama T."/>
            <person name="Obornik M."/>
            <person name="Reyes-Prieto A."/>
            <person name="Armbrust E.V."/>
            <person name="Aves S.J."/>
            <person name="Beiko R.G."/>
            <person name="Coutinho P."/>
            <person name="Dacks J.B."/>
            <person name="Durnford D.G."/>
            <person name="Fast N.M."/>
            <person name="Green B.R."/>
            <person name="Grisdale C."/>
            <person name="Hempe F."/>
            <person name="Henrissat B."/>
            <person name="Hoppner M.P."/>
            <person name="Ishida K.-I."/>
            <person name="Kim E."/>
            <person name="Koreny L."/>
            <person name="Kroth P.G."/>
            <person name="Liu Y."/>
            <person name="Malik S.-B."/>
            <person name="Maier U.G."/>
            <person name="McRose D."/>
            <person name="Mock T."/>
            <person name="Neilson J.A."/>
            <person name="Onodera N.T."/>
            <person name="Poole A.M."/>
            <person name="Pritham E.J."/>
            <person name="Richards T.A."/>
            <person name="Rocap G."/>
            <person name="Roy S.W."/>
            <person name="Sarai C."/>
            <person name="Schaack S."/>
            <person name="Shirato S."/>
            <person name="Slamovits C.H."/>
            <person name="Spencer D.F."/>
            <person name="Suzuki S."/>
            <person name="Worden A.Z."/>
            <person name="Zauner S."/>
            <person name="Barry K."/>
            <person name="Bell C."/>
            <person name="Bharti A.K."/>
            <person name="Crow J.A."/>
            <person name="Grimwood J."/>
            <person name="Kramer R."/>
            <person name="Lindquist E."/>
            <person name="Lucas S."/>
            <person name="Salamov A."/>
            <person name="McFadden G.I."/>
            <person name="Lane C.E."/>
            <person name="Keeling P.J."/>
            <person name="Gray M.W."/>
            <person name="Grigoriev I.V."/>
            <person name="Archibald J.M."/>
        </authorList>
    </citation>
    <scope>NUCLEOTIDE SEQUENCE</scope>
    <source>
        <strain evidence="6">CCMP2712</strain>
    </source>
</reference>
<feature type="transmembrane region" description="Helical" evidence="2">
    <location>
        <begin position="38"/>
        <end position="59"/>
    </location>
</feature>
<accession>L1JNX5</accession>
<reference evidence="4 6" key="1">
    <citation type="journal article" date="2012" name="Nature">
        <title>Algal genomes reveal evolutionary mosaicism and the fate of nucleomorphs.</title>
        <authorList>
            <consortium name="DOE Joint Genome Institute"/>
            <person name="Curtis B.A."/>
            <person name="Tanifuji G."/>
            <person name="Burki F."/>
            <person name="Gruber A."/>
            <person name="Irimia M."/>
            <person name="Maruyama S."/>
            <person name="Arias M.C."/>
            <person name="Ball S.G."/>
            <person name="Gile G.H."/>
            <person name="Hirakawa Y."/>
            <person name="Hopkins J.F."/>
            <person name="Kuo A."/>
            <person name="Rensing S.A."/>
            <person name="Schmutz J."/>
            <person name="Symeonidi A."/>
            <person name="Elias M."/>
            <person name="Eveleigh R.J."/>
            <person name="Herman E.K."/>
            <person name="Klute M.J."/>
            <person name="Nakayama T."/>
            <person name="Obornik M."/>
            <person name="Reyes-Prieto A."/>
            <person name="Armbrust E.V."/>
            <person name="Aves S.J."/>
            <person name="Beiko R.G."/>
            <person name="Coutinho P."/>
            <person name="Dacks J.B."/>
            <person name="Durnford D.G."/>
            <person name="Fast N.M."/>
            <person name="Green B.R."/>
            <person name="Grisdale C.J."/>
            <person name="Hempel F."/>
            <person name="Henrissat B."/>
            <person name="Hoppner M.P."/>
            <person name="Ishida K."/>
            <person name="Kim E."/>
            <person name="Koreny L."/>
            <person name="Kroth P.G."/>
            <person name="Liu Y."/>
            <person name="Malik S.B."/>
            <person name="Maier U.G."/>
            <person name="McRose D."/>
            <person name="Mock T."/>
            <person name="Neilson J.A."/>
            <person name="Onodera N.T."/>
            <person name="Poole A.M."/>
            <person name="Pritham E.J."/>
            <person name="Richards T.A."/>
            <person name="Rocap G."/>
            <person name="Roy S.W."/>
            <person name="Sarai C."/>
            <person name="Schaack S."/>
            <person name="Shirato S."/>
            <person name="Slamovits C.H."/>
            <person name="Spencer D.F."/>
            <person name="Suzuki S."/>
            <person name="Worden A.Z."/>
            <person name="Zauner S."/>
            <person name="Barry K."/>
            <person name="Bell C."/>
            <person name="Bharti A.K."/>
            <person name="Crow J.A."/>
            <person name="Grimwood J."/>
            <person name="Kramer R."/>
            <person name="Lindquist E."/>
            <person name="Lucas S."/>
            <person name="Salamov A."/>
            <person name="McFadden G.I."/>
            <person name="Lane C.E."/>
            <person name="Keeling P.J."/>
            <person name="Gray M.W."/>
            <person name="Grigoriev I.V."/>
            <person name="Archibald J.M."/>
        </authorList>
    </citation>
    <scope>NUCLEOTIDE SEQUENCE</scope>
    <source>
        <strain evidence="4 6">CCMP2712</strain>
    </source>
</reference>
<keyword evidence="2" id="KW-0472">Membrane</keyword>
<feature type="transmembrane region" description="Helical" evidence="2">
    <location>
        <begin position="345"/>
        <end position="366"/>
    </location>
</feature>
<dbReference type="Proteomes" id="UP000011087">
    <property type="component" value="Unassembled WGS sequence"/>
</dbReference>
<proteinExistence type="predicted"/>
<feature type="transmembrane region" description="Helical" evidence="2">
    <location>
        <begin position="191"/>
        <end position="212"/>
    </location>
</feature>
<protein>
    <recommendedName>
        <fullName evidence="3">Heterokaryon incompatibility domain-containing protein</fullName>
    </recommendedName>
</protein>
<evidence type="ECO:0000256" key="1">
    <source>
        <dbReference type="SAM" id="MobiDB-lite"/>
    </source>
</evidence>
<evidence type="ECO:0000313" key="4">
    <source>
        <dbReference type="EMBL" id="EKX49994.1"/>
    </source>
</evidence>
<dbReference type="AlphaFoldDB" id="L1JNX5"/>
<dbReference type="Pfam" id="PF06985">
    <property type="entry name" value="HET"/>
    <property type="match status" value="1"/>
</dbReference>
<keyword evidence="2" id="KW-1133">Transmembrane helix</keyword>
<feature type="transmembrane region" description="Helical" evidence="2">
    <location>
        <begin position="139"/>
        <end position="161"/>
    </location>
</feature>
<sequence length="891" mass="102543">MQPLNRMYSKRIHVSSHSQKQWMYIKLPGVELSSFSTFIRGLTVVQLLLLLYFLLWSYLRGRCFRDLEGASKGAVIPLFYLSVGVFCFHSVWWTLLIFYKSLFGMWRQSVKEENRTALALCTSDLCDAQKTRIRAMNRFVDAAILLWLLLICAMTIKFFVIDNSQCIFAGDPTAAGYAYGANSCFSCDLQLYISAYAVWLGVSLGIILKTVVLSSSSDFTLKSKELENLTIKEWRFPVIGAWVQRTEFRQSIAVVIAGLGFIPFLVISLGAYGAVNPKRRYLFAPFMYTVTLVTALIDFGVLNLIFYPLKKILKRRKKDKPAKLPKKWSLSRKIFMLSSRPKRKVLQAFYLFMNIPWFGGCALSHLGALGQIYVFASILFFICFLLTCTIFIVDDKSYSVKDLLDRPKRNNYGLIMLRSAFVKELERILEESRESNFTHVVLQGEEDAAGVTKDDSQESGKDEGKQKESDAGDIQCSMDVPMYLASQDRVELAVVLSYRWSDRKLYMKKQNDPSSVPRCFRIRHSNSDGFDWVVTMIEPQLIALIKALSKQTEDYVWMDQFCIPQVNSSEAKDLEYEEKKREMRNILIPRMVALYSSAGVVLAFDNSGDTRLEKEDWYENRMWCLQEYTFPQEFEIIPISNEGNRDHHELLERRSTVNQMWFDEERMTQLNQVASLEEGMATRGQRMILDWVVKRKDNIEILIKNRVYDVGSRKYLELVYEHGASNRNDTLPALAQAWFGIIMTKPESKQMLIQSLVSHLFETGDKELDVIRNFNERTKFRLATGTMIADRMLSGQPAGLESGEETKVQMLCHGVEEEEIGSEDLSETLYSCKGQLIHPPRFKQWVTHLFFTRAEAVEGSRPPACRLYKMTVFNESTAKLEFPLGVKLVML</sequence>
<name>L1JNX5_GUITC</name>
<keyword evidence="2" id="KW-0812">Transmembrane</keyword>
<feature type="domain" description="Heterokaryon incompatibility" evidence="3">
    <location>
        <begin position="495"/>
        <end position="572"/>
    </location>
</feature>